<accession>A0A5A5U0Y5</accession>
<proteinExistence type="predicted"/>
<protein>
    <submittedName>
        <fullName evidence="1">Uncharacterized protein</fullName>
    </submittedName>
</protein>
<dbReference type="AlphaFoldDB" id="A0A5A5U0Y5"/>
<gene>
    <name evidence="1" type="ORF">LCIT_06360</name>
</gene>
<organism evidence="1 2">
    <name type="scientific">Leuconostoc citreum</name>
    <dbReference type="NCBI Taxonomy" id="33964"/>
    <lineage>
        <taxon>Bacteria</taxon>
        <taxon>Bacillati</taxon>
        <taxon>Bacillota</taxon>
        <taxon>Bacilli</taxon>
        <taxon>Lactobacillales</taxon>
        <taxon>Lactobacillaceae</taxon>
        <taxon>Leuconostoc</taxon>
    </lineage>
</organism>
<sequence length="62" mass="7492">MVKIKLNSREAEILKYIIQSYNELEGEYLDLGNVRSREIKMFVYRIQLNHLVSVRDYFEHSV</sequence>
<reference evidence="1 2" key="1">
    <citation type="submission" date="2019-04" db="EMBL/GenBank/DDBJ databases">
        <title>A pseudo-fructophilic Leuconostoc citreum strain F192-5 isolated from peel of satsuma mandarin: the first report for isolation and characterization of strain-dependent fructophilic-like characteristics.</title>
        <authorList>
            <person name="Maeno S."/>
            <person name="Tanizawa Y."/>
            <person name="Kajikawa A."/>
            <person name="Kanesaki Y."/>
            <person name="Kubota E."/>
            <person name="Arita M."/>
            <person name="Leon D."/>
            <person name="Endo A."/>
        </authorList>
    </citation>
    <scope>NUCLEOTIDE SEQUENCE [LARGE SCALE GENOMIC DNA]</scope>
    <source>
        <strain evidence="1 2">F192-5</strain>
    </source>
</reference>
<dbReference type="EMBL" id="BJJW01000002">
    <property type="protein sequence ID" value="GDZ83394.1"/>
    <property type="molecule type" value="Genomic_DNA"/>
</dbReference>
<dbReference type="Proteomes" id="UP000323274">
    <property type="component" value="Unassembled WGS sequence"/>
</dbReference>
<evidence type="ECO:0000313" key="2">
    <source>
        <dbReference type="Proteomes" id="UP000323274"/>
    </source>
</evidence>
<evidence type="ECO:0000313" key="1">
    <source>
        <dbReference type="EMBL" id="GDZ83394.1"/>
    </source>
</evidence>
<name>A0A5A5U0Y5_LEUCI</name>
<comment type="caution">
    <text evidence="1">The sequence shown here is derived from an EMBL/GenBank/DDBJ whole genome shotgun (WGS) entry which is preliminary data.</text>
</comment>